<evidence type="ECO:0000256" key="1">
    <source>
        <dbReference type="SAM" id="Coils"/>
    </source>
</evidence>
<keyword evidence="4" id="KW-1185">Reference proteome</keyword>
<feature type="region of interest" description="Disordered" evidence="2">
    <location>
        <begin position="467"/>
        <end position="490"/>
    </location>
</feature>
<feature type="compositionally biased region" description="Basic and acidic residues" evidence="2">
    <location>
        <begin position="158"/>
        <end position="174"/>
    </location>
</feature>
<feature type="coiled-coil region" evidence="1">
    <location>
        <begin position="742"/>
        <end position="885"/>
    </location>
</feature>
<dbReference type="RefSeq" id="XP_001021326.1">
    <property type="nucleotide sequence ID" value="XM_001021326.2"/>
</dbReference>
<feature type="region of interest" description="Disordered" evidence="2">
    <location>
        <begin position="953"/>
        <end position="978"/>
    </location>
</feature>
<evidence type="ECO:0000313" key="4">
    <source>
        <dbReference type="Proteomes" id="UP000009168"/>
    </source>
</evidence>
<feature type="compositionally biased region" description="Polar residues" evidence="2">
    <location>
        <begin position="478"/>
        <end position="490"/>
    </location>
</feature>
<organism evidence="3 4">
    <name type="scientific">Tetrahymena thermophila (strain SB210)</name>
    <dbReference type="NCBI Taxonomy" id="312017"/>
    <lineage>
        <taxon>Eukaryota</taxon>
        <taxon>Sar</taxon>
        <taxon>Alveolata</taxon>
        <taxon>Ciliophora</taxon>
        <taxon>Intramacronucleata</taxon>
        <taxon>Oligohymenophorea</taxon>
        <taxon>Hymenostomatida</taxon>
        <taxon>Tetrahymenina</taxon>
        <taxon>Tetrahymenidae</taxon>
        <taxon>Tetrahymena</taxon>
    </lineage>
</organism>
<keyword evidence="1" id="KW-0175">Coiled coil</keyword>
<name>I7ML32_TETTS</name>
<dbReference type="InParanoid" id="I7ML32"/>
<dbReference type="KEGG" id="tet:TTHERM_00316340"/>
<feature type="compositionally biased region" description="Low complexity" evidence="2">
    <location>
        <begin position="961"/>
        <end position="972"/>
    </location>
</feature>
<protein>
    <submittedName>
        <fullName evidence="3">Uncharacterized protein</fullName>
    </submittedName>
</protein>
<dbReference type="Proteomes" id="UP000009168">
    <property type="component" value="Unassembled WGS sequence"/>
</dbReference>
<feature type="compositionally biased region" description="Polar residues" evidence="2">
    <location>
        <begin position="116"/>
        <end position="141"/>
    </location>
</feature>
<reference evidence="4" key="1">
    <citation type="journal article" date="2006" name="PLoS Biol.">
        <title>Macronuclear genome sequence of the ciliate Tetrahymena thermophila, a model eukaryote.</title>
        <authorList>
            <person name="Eisen J.A."/>
            <person name="Coyne R.S."/>
            <person name="Wu M."/>
            <person name="Wu D."/>
            <person name="Thiagarajan M."/>
            <person name="Wortman J.R."/>
            <person name="Badger J.H."/>
            <person name="Ren Q."/>
            <person name="Amedeo P."/>
            <person name="Jones K.M."/>
            <person name="Tallon L.J."/>
            <person name="Delcher A.L."/>
            <person name="Salzberg S.L."/>
            <person name="Silva J.C."/>
            <person name="Haas B.J."/>
            <person name="Majoros W.H."/>
            <person name="Farzad M."/>
            <person name="Carlton J.M."/>
            <person name="Smith R.K. Jr."/>
            <person name="Garg J."/>
            <person name="Pearlman R.E."/>
            <person name="Karrer K.M."/>
            <person name="Sun L."/>
            <person name="Manning G."/>
            <person name="Elde N.C."/>
            <person name="Turkewitz A.P."/>
            <person name="Asai D.J."/>
            <person name="Wilkes D.E."/>
            <person name="Wang Y."/>
            <person name="Cai H."/>
            <person name="Collins K."/>
            <person name="Stewart B.A."/>
            <person name="Lee S.R."/>
            <person name="Wilamowska K."/>
            <person name="Weinberg Z."/>
            <person name="Ruzzo W.L."/>
            <person name="Wloga D."/>
            <person name="Gaertig J."/>
            <person name="Frankel J."/>
            <person name="Tsao C.-C."/>
            <person name="Gorovsky M.A."/>
            <person name="Keeling P.J."/>
            <person name="Waller R.F."/>
            <person name="Patron N.J."/>
            <person name="Cherry J.M."/>
            <person name="Stover N.A."/>
            <person name="Krieger C.J."/>
            <person name="del Toro C."/>
            <person name="Ryder H.F."/>
            <person name="Williamson S.C."/>
            <person name="Barbeau R.A."/>
            <person name="Hamilton E.P."/>
            <person name="Orias E."/>
        </authorList>
    </citation>
    <scope>NUCLEOTIDE SEQUENCE [LARGE SCALE GENOMIC DNA]</scope>
    <source>
        <strain evidence="4">SB210</strain>
    </source>
</reference>
<evidence type="ECO:0000256" key="2">
    <source>
        <dbReference type="SAM" id="MobiDB-lite"/>
    </source>
</evidence>
<evidence type="ECO:0000313" key="3">
    <source>
        <dbReference type="EMBL" id="EAS01081.1"/>
    </source>
</evidence>
<dbReference type="GeneID" id="7829718"/>
<dbReference type="HOGENOM" id="CLU_289278_0_0_1"/>
<feature type="compositionally biased region" description="Low complexity" evidence="2">
    <location>
        <begin position="142"/>
        <end position="157"/>
    </location>
</feature>
<feature type="coiled-coil region" evidence="1">
    <location>
        <begin position="194"/>
        <end position="228"/>
    </location>
</feature>
<proteinExistence type="predicted"/>
<dbReference type="EMBL" id="GG662605">
    <property type="protein sequence ID" value="EAS01081.1"/>
    <property type="molecule type" value="Genomic_DNA"/>
</dbReference>
<feature type="region of interest" description="Disordered" evidence="2">
    <location>
        <begin position="336"/>
        <end position="374"/>
    </location>
</feature>
<sequence>MKNKRKANPSLSTNYQEEPSLQVFQNAILSEQLGTLQPSTTCQRCSSPFNLSHLNHSYEQQKQNQFFLNASYENQQSNQNEYQDINQKRHLFDKETEINHTKNNLKKQSNDVRRSLQVQSTKNRSNTYNRDNNKKQIATSINNNSFNNSKKMNFSSNEHGRQDKNRKSSPLKLEKDSQITIQLKTIDNIVEQKVKKREQRLIEKENAILELQENFKKKIEELDNKLNLQLVNQQQDRSVNDFVGGRLQQGQSIPIASAYIANNLNGQNVITSSSSIDGRITSQTGQNESIFNIANRNNTFARNSSDATTNFTNNQSTSLFSQNGISSDQLLIKQSQQNQQRLNIKSRDLSSEENLHRRNRSKTSNQFTEDLNPKNIYSTNNNSYANCDFLNYTTVNGNNFTQENTCNYENEDFNNQQNSENSDQSDQPLINQAVNCQCNITQTNINQKIQNRNLVLENLSYSISNKNSNSTKTKSISPYGQVQTPNNAGQFNYRINTQNSYQNSGKTANDILNNTLSLNNTNCMLNQTQYNNHNMLNQTLNNNQNILNTTLSNNLNLLNTTNLAINEQFLDQKIMEKQKQLEFIEHEMFLKEKAIKEKKEQIIDLDRNISEKKEYIRKYTDNFEILRENAHQIKIDLNEEEKILEKVKEEKKKELEETKNLKKELSNLNEKIAVSKAELEQVEAHMKEKEVQLKEKSDKLQLVQLQLQQTESQIETQMIMIRQQTDQIEIRFKQLNDLSVFVDKERRKLQQKEADVENLNQNCIAIREQNSNKEKQLKKREEDVYRMQLHLDVERTGIEELKQKLKEQEAVISSEKKKLDEVASQLSQKQQNLLEYKEGWEKKLKEKEENLFQREGSIKMKEELLIQQSQLYQDLELKMEGLNLQGQLWEKKCMVDQQNIIQLQKKYSAQGLFNSASAQRKKKIVNSQSGDFSNNKENDLFIKTNIKSNLFPPSSLKLVPQSTTNETTQSSQKPPYYFSNAKSDYMKQTNRKQDDNQMQNYTQENEQYYRNEQEFNDTENDQNLNNANIINQSGNTGLIKINTNEKGQNKNSQFFKNFNKK</sequence>
<feature type="coiled-coil region" evidence="1">
    <location>
        <begin position="567"/>
        <end position="713"/>
    </location>
</feature>
<feature type="coiled-coil region" evidence="1">
    <location>
        <begin position="991"/>
        <end position="1018"/>
    </location>
</feature>
<feature type="region of interest" description="Disordered" evidence="2">
    <location>
        <begin position="99"/>
        <end position="174"/>
    </location>
</feature>
<feature type="compositionally biased region" description="Polar residues" evidence="2">
    <location>
        <begin position="362"/>
        <end position="374"/>
    </location>
</feature>
<gene>
    <name evidence="3" type="ORF">TTHERM_00316340</name>
</gene>
<feature type="compositionally biased region" description="Low complexity" evidence="2">
    <location>
        <begin position="467"/>
        <end position="477"/>
    </location>
</feature>
<dbReference type="AlphaFoldDB" id="I7ML32"/>
<feature type="compositionally biased region" description="Basic and acidic residues" evidence="2">
    <location>
        <begin position="345"/>
        <end position="356"/>
    </location>
</feature>
<accession>I7ML32</accession>